<dbReference type="EMBL" id="CP046908">
    <property type="protein sequence ID" value="QGZ34190.1"/>
    <property type="molecule type" value="Genomic_DNA"/>
</dbReference>
<dbReference type="AlphaFoldDB" id="A0A857C5C5"/>
<evidence type="ECO:0000256" key="3">
    <source>
        <dbReference type="ARBA" id="ARBA00010541"/>
    </source>
</evidence>
<comment type="catalytic activity">
    <reaction evidence="1">
        <text>Acts on substrates that are at least partially unfolded. The cleavage site P1 residue is normally between a pair of hydrophobic residues, such as Val-|-Val.</text>
        <dbReference type="EC" id="3.4.21.107"/>
    </reaction>
</comment>
<dbReference type="PANTHER" id="PTHR22939">
    <property type="entry name" value="SERINE PROTEASE FAMILY S1C HTRA-RELATED"/>
    <property type="match status" value="1"/>
</dbReference>
<dbReference type="GO" id="GO:0006508">
    <property type="term" value="P:proteolysis"/>
    <property type="evidence" value="ECO:0007669"/>
    <property type="project" value="UniProtKB-KW"/>
</dbReference>
<dbReference type="Proteomes" id="UP000435648">
    <property type="component" value="Chromosome"/>
</dbReference>
<keyword evidence="11" id="KW-0720">Serine protease</keyword>
<dbReference type="OrthoDB" id="9758917at2"/>
<dbReference type="SUPFAM" id="SSF50156">
    <property type="entry name" value="PDZ domain-like"/>
    <property type="match status" value="2"/>
</dbReference>
<keyword evidence="10" id="KW-0378">Hydrolase</keyword>
<feature type="active site" description="Charge relay system" evidence="14">
    <location>
        <position position="238"/>
    </location>
</feature>
<gene>
    <name evidence="18" type="ORF">GH266_06485</name>
</gene>
<dbReference type="Pfam" id="PF13365">
    <property type="entry name" value="Trypsin_2"/>
    <property type="match status" value="1"/>
</dbReference>
<keyword evidence="7" id="KW-0732">Signal</keyword>
<dbReference type="FunFam" id="2.40.10.120:FF:000007">
    <property type="entry name" value="Periplasmic serine endoprotease DegP-like"/>
    <property type="match status" value="1"/>
</dbReference>
<dbReference type="GO" id="GO:0042597">
    <property type="term" value="C:periplasmic space"/>
    <property type="evidence" value="ECO:0007669"/>
    <property type="project" value="UniProtKB-SubCell"/>
</dbReference>
<dbReference type="EC" id="3.4.21.107" evidence="4"/>
<organism evidence="18 19">
    <name type="scientific">Stappia indica</name>
    <dbReference type="NCBI Taxonomy" id="538381"/>
    <lineage>
        <taxon>Bacteria</taxon>
        <taxon>Pseudomonadati</taxon>
        <taxon>Pseudomonadota</taxon>
        <taxon>Alphaproteobacteria</taxon>
        <taxon>Hyphomicrobiales</taxon>
        <taxon>Stappiaceae</taxon>
        <taxon>Stappia</taxon>
    </lineage>
</organism>
<evidence type="ECO:0000259" key="17">
    <source>
        <dbReference type="PROSITE" id="PS50106"/>
    </source>
</evidence>
<dbReference type="InterPro" id="IPR011782">
    <property type="entry name" value="Pept_S1C_Do"/>
</dbReference>
<dbReference type="SMART" id="SM00228">
    <property type="entry name" value="PDZ"/>
    <property type="match status" value="2"/>
</dbReference>
<dbReference type="InterPro" id="IPR009003">
    <property type="entry name" value="Peptidase_S1_PA"/>
</dbReference>
<dbReference type="CDD" id="cd10839">
    <property type="entry name" value="cpPDZ1_DegP-like"/>
    <property type="match status" value="1"/>
</dbReference>
<feature type="binding site" evidence="15">
    <location>
        <begin position="236"/>
        <end position="238"/>
    </location>
    <ligand>
        <name>substrate</name>
    </ligand>
</feature>
<dbReference type="KEGG" id="siw:GH266_06485"/>
<comment type="similarity">
    <text evidence="3">Belongs to the peptidase S1C family.</text>
</comment>
<dbReference type="PRINTS" id="PR00834">
    <property type="entry name" value="PROTEASES2C"/>
</dbReference>
<comment type="subcellular location">
    <subcellularLocation>
        <location evidence="2">Periplasm</location>
    </subcellularLocation>
</comment>
<feature type="active site" description="Charge relay system" evidence="14">
    <location>
        <position position="134"/>
    </location>
</feature>
<evidence type="ECO:0000256" key="15">
    <source>
        <dbReference type="PIRSR" id="PIRSR611782-2"/>
    </source>
</evidence>
<feature type="domain" description="PDZ" evidence="17">
    <location>
        <begin position="412"/>
        <end position="494"/>
    </location>
</feature>
<protein>
    <recommendedName>
        <fullName evidence="5">Probable periplasmic serine endoprotease DegP-like</fullName>
        <ecNumber evidence="4">3.4.21.107</ecNumber>
    </recommendedName>
    <alternativeName>
        <fullName evidence="13">Protease Do</fullName>
    </alternativeName>
</protein>
<name>A0A857C5C5_9HYPH</name>
<evidence type="ECO:0000313" key="18">
    <source>
        <dbReference type="EMBL" id="QGZ34190.1"/>
    </source>
</evidence>
<evidence type="ECO:0000256" key="1">
    <source>
        <dbReference type="ARBA" id="ARBA00001772"/>
    </source>
</evidence>
<dbReference type="NCBIfam" id="TIGR02037">
    <property type="entry name" value="degP_htrA_DO"/>
    <property type="match status" value="1"/>
</dbReference>
<evidence type="ECO:0000256" key="4">
    <source>
        <dbReference type="ARBA" id="ARBA00013035"/>
    </source>
</evidence>
<evidence type="ECO:0000256" key="14">
    <source>
        <dbReference type="PIRSR" id="PIRSR611782-1"/>
    </source>
</evidence>
<feature type="domain" description="PDZ" evidence="17">
    <location>
        <begin position="282"/>
        <end position="384"/>
    </location>
</feature>
<dbReference type="Gene3D" id="2.40.10.120">
    <property type="match status" value="1"/>
</dbReference>
<feature type="binding site" evidence="15">
    <location>
        <position position="164"/>
    </location>
    <ligand>
        <name>substrate</name>
    </ligand>
</feature>
<evidence type="ECO:0000256" key="10">
    <source>
        <dbReference type="ARBA" id="ARBA00022801"/>
    </source>
</evidence>
<dbReference type="Pfam" id="PF13180">
    <property type="entry name" value="PDZ_2"/>
    <property type="match status" value="1"/>
</dbReference>
<evidence type="ECO:0000256" key="16">
    <source>
        <dbReference type="SAM" id="MobiDB-lite"/>
    </source>
</evidence>
<dbReference type="Gene3D" id="2.30.42.10">
    <property type="match status" value="2"/>
</dbReference>
<keyword evidence="12" id="KW-0346">Stress response</keyword>
<feature type="compositionally biased region" description="Polar residues" evidence="16">
    <location>
        <begin position="1"/>
        <end position="19"/>
    </location>
</feature>
<evidence type="ECO:0000256" key="9">
    <source>
        <dbReference type="ARBA" id="ARBA00022764"/>
    </source>
</evidence>
<keyword evidence="6" id="KW-0645">Protease</keyword>
<evidence type="ECO:0000256" key="7">
    <source>
        <dbReference type="ARBA" id="ARBA00022729"/>
    </source>
</evidence>
<dbReference type="RefSeq" id="WP_158193170.1">
    <property type="nucleotide sequence ID" value="NZ_CP046908.1"/>
</dbReference>
<dbReference type="PANTHER" id="PTHR22939:SF130">
    <property type="entry name" value="PERIPLASMIC SERINE ENDOPROTEASE DEGP-LIKE-RELATED"/>
    <property type="match status" value="1"/>
</dbReference>
<evidence type="ECO:0000256" key="12">
    <source>
        <dbReference type="ARBA" id="ARBA00023016"/>
    </source>
</evidence>
<feature type="active site" description="Charge relay system" evidence="14">
    <location>
        <position position="164"/>
    </location>
</feature>
<evidence type="ECO:0000313" key="19">
    <source>
        <dbReference type="Proteomes" id="UP000435648"/>
    </source>
</evidence>
<accession>A0A857C5C5</accession>
<dbReference type="PROSITE" id="PS50106">
    <property type="entry name" value="PDZ"/>
    <property type="match status" value="2"/>
</dbReference>
<dbReference type="InterPro" id="IPR036034">
    <property type="entry name" value="PDZ_sf"/>
</dbReference>
<dbReference type="InterPro" id="IPR001478">
    <property type="entry name" value="PDZ"/>
</dbReference>
<evidence type="ECO:0000256" key="5">
    <source>
        <dbReference type="ARBA" id="ARBA00013958"/>
    </source>
</evidence>
<dbReference type="GO" id="GO:0004252">
    <property type="term" value="F:serine-type endopeptidase activity"/>
    <property type="evidence" value="ECO:0007669"/>
    <property type="project" value="InterPro"/>
</dbReference>
<evidence type="ECO:0000256" key="11">
    <source>
        <dbReference type="ARBA" id="ARBA00022825"/>
    </source>
</evidence>
<feature type="region of interest" description="Disordered" evidence="16">
    <location>
        <begin position="1"/>
        <end position="21"/>
    </location>
</feature>
<feature type="binding site" evidence="15">
    <location>
        <position position="134"/>
    </location>
    <ligand>
        <name>substrate</name>
    </ligand>
</feature>
<sequence length="507" mass="53201">MALLNTHQRQASPSGTTGSRPVARRLAAAALALALAVPATLADHSAARAQAPESIPDLAESRLDAVVNISTAQNVTAQRSVPLPQVPEGSPFQEFFDEFFNRQNRDNNRPRRVQSLGSGFVIDAEEGIIITNNHVIEGADEITANFNDGSKLAAEVIGRDSKTDIAVLKVKPEAPLKAVSFGDSKSLRVGEWVMAIGNPFGLGGTVTTGIVSARNRNINSGPYDNYIQTDASINRGNSGGPLFNRNGEVIGINTAIISPSGGSIGIGFAIPSETATKVIAQLREFGETRRGWLGVRIQEVTEEIAESLGMDKAEGALIAGITEGGPAEDAGFEAGDVVLEFNGSRVPAMHDLPRMVADTPVGEEVSVIVLRKGEEVTLQVTLGRLEEADASAAADSVAPSDEAPANDTPTVLGMTLSALTEELRTQYTIGADVKGVVVTAVEESSGAAEKRITAGDVIVEVAQETVSSPADITARVEALKGEGRRLALFLISNAQGEVRFIPLTIEP</sequence>
<evidence type="ECO:0000256" key="8">
    <source>
        <dbReference type="ARBA" id="ARBA00022737"/>
    </source>
</evidence>
<keyword evidence="8" id="KW-0677">Repeat</keyword>
<dbReference type="Pfam" id="PF00595">
    <property type="entry name" value="PDZ"/>
    <property type="match status" value="1"/>
</dbReference>
<evidence type="ECO:0000256" key="6">
    <source>
        <dbReference type="ARBA" id="ARBA00022670"/>
    </source>
</evidence>
<keyword evidence="9" id="KW-0574">Periplasm</keyword>
<dbReference type="SUPFAM" id="SSF50494">
    <property type="entry name" value="Trypsin-like serine proteases"/>
    <property type="match status" value="1"/>
</dbReference>
<evidence type="ECO:0000256" key="2">
    <source>
        <dbReference type="ARBA" id="ARBA00004418"/>
    </source>
</evidence>
<proteinExistence type="inferred from homology"/>
<reference evidence="18 19" key="1">
    <citation type="submission" date="2019-12" db="EMBL/GenBank/DDBJ databases">
        <title>The genome of Stappia indica PHM037.</title>
        <authorList>
            <person name="Kacar D."/>
            <person name="Galan B."/>
            <person name="Canedo L."/>
            <person name="Rodriguez P."/>
            <person name="de la Calle F."/>
            <person name="Garcia J.L."/>
        </authorList>
    </citation>
    <scope>NUCLEOTIDE SEQUENCE [LARGE SCALE GENOMIC DNA]</scope>
    <source>
        <strain evidence="18 19">PHM037</strain>
    </source>
</reference>
<evidence type="ECO:0000256" key="13">
    <source>
        <dbReference type="ARBA" id="ARBA00032850"/>
    </source>
</evidence>
<dbReference type="InterPro" id="IPR001940">
    <property type="entry name" value="Peptidase_S1C"/>
</dbReference>